<reference evidence="4" key="1">
    <citation type="submission" date="2021-11" db="EMBL/GenBank/DDBJ databases">
        <authorList>
            <person name="Schell T."/>
        </authorList>
    </citation>
    <scope>NUCLEOTIDE SEQUENCE</scope>
    <source>
        <strain evidence="4">M5</strain>
    </source>
</reference>
<gene>
    <name evidence="4" type="ORF">DGAL_LOCUS5518</name>
</gene>
<dbReference type="PANTHER" id="PTHR11783">
    <property type="entry name" value="SULFOTRANSFERASE SULT"/>
    <property type="match status" value="1"/>
</dbReference>
<organism evidence="4 5">
    <name type="scientific">Daphnia galeata</name>
    <dbReference type="NCBI Taxonomy" id="27404"/>
    <lineage>
        <taxon>Eukaryota</taxon>
        <taxon>Metazoa</taxon>
        <taxon>Ecdysozoa</taxon>
        <taxon>Arthropoda</taxon>
        <taxon>Crustacea</taxon>
        <taxon>Branchiopoda</taxon>
        <taxon>Diplostraca</taxon>
        <taxon>Cladocera</taxon>
        <taxon>Anomopoda</taxon>
        <taxon>Daphniidae</taxon>
        <taxon>Daphnia</taxon>
    </lineage>
</organism>
<dbReference type="AlphaFoldDB" id="A0A8J2RU07"/>
<comment type="similarity">
    <text evidence="1">Belongs to the sulfotransferase 1 family.</text>
</comment>
<accession>A0A8J2RU07</accession>
<sequence>MSHFDDENFKQLQLKVNFNAIPKTRLKKFNQLFNGYKFGLVRGEPVKFVMLPLYGSNADKIYRMKPRSDDVWILTFPKCGTTWVSELVWLVMNNCDTEKAVATPLYARTPMIEAPFMAPATELSPEMSQMFNSFEKMPSPTIFKSHLPFYLLHPELLETSKVVYVARNPKDAIVSYYHHHKLFKFHDYKGDLEEFAQYFMDDEILYSPFFPHLLDAWSKRNHPNLHFMFFEDMKKDLRGEIVKVAAFLNQTPSDEQLDKITEHLRFDNFEKNESVNNEIGRKLGMMYPDGKFIRKGKTGDWKNHFSPELNSRIDEWIDKNLAGSDLKFVTELEHQD</sequence>
<dbReference type="SUPFAM" id="SSF52540">
    <property type="entry name" value="P-loop containing nucleoside triphosphate hydrolases"/>
    <property type="match status" value="1"/>
</dbReference>
<dbReference type="GO" id="GO:0008146">
    <property type="term" value="F:sulfotransferase activity"/>
    <property type="evidence" value="ECO:0007669"/>
    <property type="project" value="InterPro"/>
</dbReference>
<dbReference type="InterPro" id="IPR000863">
    <property type="entry name" value="Sulfotransferase_dom"/>
</dbReference>
<evidence type="ECO:0000256" key="1">
    <source>
        <dbReference type="ARBA" id="ARBA00005771"/>
    </source>
</evidence>
<dbReference type="EMBL" id="CAKKLH010000101">
    <property type="protein sequence ID" value="CAH0102988.1"/>
    <property type="molecule type" value="Genomic_DNA"/>
</dbReference>
<evidence type="ECO:0000313" key="4">
    <source>
        <dbReference type="EMBL" id="CAH0102988.1"/>
    </source>
</evidence>
<evidence type="ECO:0000313" key="5">
    <source>
        <dbReference type="Proteomes" id="UP000789390"/>
    </source>
</evidence>
<dbReference type="Proteomes" id="UP000789390">
    <property type="component" value="Unassembled WGS sequence"/>
</dbReference>
<comment type="caution">
    <text evidence="4">The sequence shown here is derived from an EMBL/GenBank/DDBJ whole genome shotgun (WGS) entry which is preliminary data.</text>
</comment>
<feature type="domain" description="Sulfotransferase" evidence="3">
    <location>
        <begin position="69"/>
        <end position="324"/>
    </location>
</feature>
<protein>
    <recommendedName>
        <fullName evidence="3">Sulfotransferase domain-containing protein</fullName>
    </recommendedName>
</protein>
<keyword evidence="2" id="KW-0808">Transferase</keyword>
<name>A0A8J2RU07_9CRUS</name>
<dbReference type="Gene3D" id="3.40.50.300">
    <property type="entry name" value="P-loop containing nucleotide triphosphate hydrolases"/>
    <property type="match status" value="1"/>
</dbReference>
<dbReference type="Pfam" id="PF00685">
    <property type="entry name" value="Sulfotransfer_1"/>
    <property type="match status" value="1"/>
</dbReference>
<dbReference type="InterPro" id="IPR027417">
    <property type="entry name" value="P-loop_NTPase"/>
</dbReference>
<evidence type="ECO:0000259" key="3">
    <source>
        <dbReference type="Pfam" id="PF00685"/>
    </source>
</evidence>
<keyword evidence="5" id="KW-1185">Reference proteome</keyword>
<proteinExistence type="inferred from homology"/>
<evidence type="ECO:0000256" key="2">
    <source>
        <dbReference type="ARBA" id="ARBA00022679"/>
    </source>
</evidence>
<dbReference type="OrthoDB" id="205623at2759"/>